<reference evidence="1 2" key="1">
    <citation type="submission" date="2019-05" db="EMBL/GenBank/DDBJ databases">
        <title>Genome sequencing of F202Z8.</title>
        <authorList>
            <person name="Kwon Y.M."/>
        </authorList>
    </citation>
    <scope>NUCLEOTIDE SEQUENCE [LARGE SCALE GENOMIC DNA]</scope>
    <source>
        <strain evidence="1 2">F202Z8</strain>
    </source>
</reference>
<gene>
    <name evidence="1" type="ORF">FGM00_08655</name>
</gene>
<evidence type="ECO:0000313" key="2">
    <source>
        <dbReference type="Proteomes" id="UP000310017"/>
    </source>
</evidence>
<name>A0A5B7ST25_9FLAO</name>
<sequence>MNAKSSVSIACLFLSTLCGHAQKDYKGVVIDAKTNEIVPYVNIGIVGKGIGTVSDEEGIFHLEINPEKYTEKDTLILSALGYRTIKYAVPDLVFAFNEYPPVAMQPELLELNEVVVTNTGGFPVEKRIGYMSKGSKFFGYWSDNVALGGELATKIKVKKGLRRLEQFNFDVMGNPSDSVLVRINIYDQDGDRNFPLTNLNTSKKEILYTIKKKRGNCEIDLDPFDIYVTDDFIISLELLKVYGTEKINLILAASDNSYTDSYRKYASQGAWERLEDVAMAYSLVTTYYSKKRPKSKKEAQERETGIAARNVSGFVFFAGRPQTNVKITNVSTGGEVATNESGRYLIEANPMDILVYEAPGMKELTIELLEKTTVNVNLERE</sequence>
<dbReference type="RefSeq" id="WP_138852519.1">
    <property type="nucleotide sequence ID" value="NZ_CP040710.1"/>
</dbReference>
<dbReference type="Pfam" id="PF13715">
    <property type="entry name" value="CarbopepD_reg_2"/>
    <property type="match status" value="1"/>
</dbReference>
<dbReference type="Proteomes" id="UP000310017">
    <property type="component" value="Chromosome"/>
</dbReference>
<dbReference type="EMBL" id="CP040710">
    <property type="protein sequence ID" value="QCX00173.1"/>
    <property type="molecule type" value="Genomic_DNA"/>
</dbReference>
<protein>
    <recommendedName>
        <fullName evidence="3">Carboxypeptidase-like regulatory domain-containing protein</fullName>
    </recommendedName>
</protein>
<organism evidence="1 2">
    <name type="scientific">Aggregatimonas sangjinii</name>
    <dbReference type="NCBI Taxonomy" id="2583587"/>
    <lineage>
        <taxon>Bacteria</taxon>
        <taxon>Pseudomonadati</taxon>
        <taxon>Bacteroidota</taxon>
        <taxon>Flavobacteriia</taxon>
        <taxon>Flavobacteriales</taxon>
        <taxon>Flavobacteriaceae</taxon>
        <taxon>Aggregatimonas</taxon>
    </lineage>
</organism>
<dbReference type="InterPro" id="IPR008969">
    <property type="entry name" value="CarboxyPept-like_regulatory"/>
</dbReference>
<accession>A0A5B7ST25</accession>
<dbReference type="AlphaFoldDB" id="A0A5B7ST25"/>
<evidence type="ECO:0008006" key="3">
    <source>
        <dbReference type="Google" id="ProtNLM"/>
    </source>
</evidence>
<keyword evidence="2" id="KW-1185">Reference proteome</keyword>
<dbReference type="SUPFAM" id="SSF49464">
    <property type="entry name" value="Carboxypeptidase regulatory domain-like"/>
    <property type="match status" value="2"/>
</dbReference>
<dbReference type="OrthoDB" id="848221at2"/>
<evidence type="ECO:0000313" key="1">
    <source>
        <dbReference type="EMBL" id="QCX00173.1"/>
    </source>
</evidence>
<dbReference type="KEGG" id="asag:FGM00_08655"/>
<proteinExistence type="predicted"/>